<dbReference type="SUPFAM" id="SSF52283">
    <property type="entry name" value="Formate/glycerate dehydrogenase catalytic domain-like"/>
    <property type="match status" value="1"/>
</dbReference>
<dbReference type="InterPro" id="IPR006139">
    <property type="entry name" value="D-isomer_2_OHA_DH_cat_dom"/>
</dbReference>
<dbReference type="SUPFAM" id="SSF51735">
    <property type="entry name" value="NAD(P)-binding Rossmann-fold domains"/>
    <property type="match status" value="1"/>
</dbReference>
<evidence type="ECO:0000313" key="5">
    <source>
        <dbReference type="EMBL" id="WBW72130.1"/>
    </source>
</evidence>
<dbReference type="RefSeq" id="XP_056036373.1">
    <property type="nucleotide sequence ID" value="XM_056181052.1"/>
</dbReference>
<evidence type="ECO:0000259" key="3">
    <source>
        <dbReference type="Pfam" id="PF00389"/>
    </source>
</evidence>
<dbReference type="EMBL" id="CP115611">
    <property type="protein sequence ID" value="WBW72130.1"/>
    <property type="molecule type" value="Genomic_DNA"/>
</dbReference>
<dbReference type="Proteomes" id="UP001212411">
    <property type="component" value="Chromosome 1"/>
</dbReference>
<dbReference type="Pfam" id="PF02826">
    <property type="entry name" value="2-Hacid_dh_C"/>
    <property type="match status" value="1"/>
</dbReference>
<reference evidence="5 6" key="1">
    <citation type="journal article" date="2023" name="G3 (Bethesda)">
        <title>A high-quality reference genome for the fission yeast Schizosaccharomyces osmophilus.</title>
        <authorList>
            <person name="Jia G.S."/>
            <person name="Zhang W.C."/>
            <person name="Liang Y."/>
            <person name="Liu X.H."/>
            <person name="Rhind N."/>
            <person name="Pidoux A."/>
            <person name="Brysch-Herzberg M."/>
            <person name="Du L.L."/>
        </authorList>
    </citation>
    <scope>NUCLEOTIDE SEQUENCE [LARGE SCALE GENOMIC DNA]</scope>
    <source>
        <strain evidence="5 6">CBS 15793</strain>
    </source>
</reference>
<dbReference type="GO" id="GO:0030267">
    <property type="term" value="F:glyoxylate reductase (NADPH) activity"/>
    <property type="evidence" value="ECO:0007669"/>
    <property type="project" value="TreeGrafter"/>
</dbReference>
<dbReference type="InterPro" id="IPR029753">
    <property type="entry name" value="D-isomer_DH_CS"/>
</dbReference>
<dbReference type="GO" id="GO:0005829">
    <property type="term" value="C:cytosol"/>
    <property type="evidence" value="ECO:0007669"/>
    <property type="project" value="TreeGrafter"/>
</dbReference>
<dbReference type="AlphaFoldDB" id="A0AAE9WA75"/>
<comment type="similarity">
    <text evidence="2">Belongs to the D-isomer specific 2-hydroxyacid dehydrogenase family.</text>
</comment>
<dbReference type="PANTHER" id="PTHR10996">
    <property type="entry name" value="2-HYDROXYACID DEHYDROGENASE-RELATED"/>
    <property type="match status" value="1"/>
</dbReference>
<dbReference type="GO" id="GO:0051287">
    <property type="term" value="F:NAD binding"/>
    <property type="evidence" value="ECO:0007669"/>
    <property type="project" value="InterPro"/>
</dbReference>
<dbReference type="InterPro" id="IPR036291">
    <property type="entry name" value="NAD(P)-bd_dom_sf"/>
</dbReference>
<organism evidence="5 6">
    <name type="scientific">Schizosaccharomyces osmophilus</name>
    <dbReference type="NCBI Taxonomy" id="2545709"/>
    <lineage>
        <taxon>Eukaryota</taxon>
        <taxon>Fungi</taxon>
        <taxon>Dikarya</taxon>
        <taxon>Ascomycota</taxon>
        <taxon>Taphrinomycotina</taxon>
        <taxon>Schizosaccharomycetes</taxon>
        <taxon>Schizosaccharomycetales</taxon>
        <taxon>Schizosaccharomycetaceae</taxon>
        <taxon>Schizosaccharomyces</taxon>
    </lineage>
</organism>
<accession>A0AAE9WA75</accession>
<feature type="domain" description="D-isomer specific 2-hydroxyacid dehydrogenase catalytic" evidence="3">
    <location>
        <begin position="32"/>
        <end position="344"/>
    </location>
</feature>
<dbReference type="PROSITE" id="PS00670">
    <property type="entry name" value="D_2_HYDROXYACID_DH_2"/>
    <property type="match status" value="1"/>
</dbReference>
<evidence type="ECO:0000259" key="4">
    <source>
        <dbReference type="Pfam" id="PF02826"/>
    </source>
</evidence>
<dbReference type="GO" id="GO:0016618">
    <property type="term" value="F:hydroxypyruvate reductase [NAD(P)H] activity"/>
    <property type="evidence" value="ECO:0007669"/>
    <property type="project" value="TreeGrafter"/>
</dbReference>
<dbReference type="KEGG" id="som:SOMG_02260"/>
<dbReference type="PANTHER" id="PTHR10996:SF129">
    <property type="entry name" value="2-HYDROXYACID DEHYDROGENASE C1773.17C-RELATED"/>
    <property type="match status" value="1"/>
</dbReference>
<proteinExistence type="inferred from homology"/>
<dbReference type="InterPro" id="IPR050223">
    <property type="entry name" value="D-isomer_2-hydroxyacid_DH"/>
</dbReference>
<evidence type="ECO:0000256" key="2">
    <source>
        <dbReference type="RuleBase" id="RU003719"/>
    </source>
</evidence>
<dbReference type="PROSITE" id="PS00671">
    <property type="entry name" value="D_2_HYDROXYACID_DH_3"/>
    <property type="match status" value="1"/>
</dbReference>
<dbReference type="InterPro" id="IPR006140">
    <property type="entry name" value="D-isomer_DH_NAD-bd"/>
</dbReference>
<feature type="domain" description="D-isomer specific 2-hydroxyacid dehydrogenase NAD-binding" evidence="4">
    <location>
        <begin position="139"/>
        <end position="312"/>
    </location>
</feature>
<dbReference type="CDD" id="cd12168">
    <property type="entry name" value="Mand_dh_like"/>
    <property type="match status" value="1"/>
</dbReference>
<dbReference type="Gene3D" id="3.40.50.720">
    <property type="entry name" value="NAD(P)-binding Rossmann-like Domain"/>
    <property type="match status" value="2"/>
</dbReference>
<protein>
    <submittedName>
        <fullName evidence="5">Glyoxylate reductase</fullName>
    </submittedName>
</protein>
<name>A0AAE9WA75_9SCHI</name>
<gene>
    <name evidence="5" type="primary">gor2</name>
    <name evidence="5" type="ORF">SOMG_02260</name>
</gene>
<evidence type="ECO:0000313" key="6">
    <source>
        <dbReference type="Proteomes" id="UP001212411"/>
    </source>
</evidence>
<keyword evidence="1 2" id="KW-0560">Oxidoreductase</keyword>
<dbReference type="Pfam" id="PF00389">
    <property type="entry name" value="2-Hacid_dh"/>
    <property type="match status" value="1"/>
</dbReference>
<dbReference type="GeneID" id="80875741"/>
<evidence type="ECO:0000256" key="1">
    <source>
        <dbReference type="ARBA" id="ARBA00023002"/>
    </source>
</evidence>
<keyword evidence="6" id="KW-1185">Reference proteome</keyword>
<sequence>MESEFKQEDQVELKRSTKKRVLSIDIPQFATDLLEKLKEKYIFDFIVPDPHSREETIKKIHKAAERNTYDACFWVFKNAPISPFTKEMLGPLMPSCRLFITGAAGYDDLDIEWMAANGAYAANAQNAPTEGTAIMNLLLFLSVLRGSREAEQTMRSGKWHGNLPLMEDPRGKIVGIIGMGAIGKSFAQKIISLGGRVIYNNRTRLSKEEEESLDVQYVNFDELLTTSDVISVNCPLTLSTKNLLSKNEFQKMKDGVYILNTARGNIIDEEAFIEAIQSGKVSRAGLDVFVNEPSPNPFWLTCDKVTVQPHWGGFTTSTAVKVEEAILENIDTFFKTGRPLNPVNTPAIQL</sequence>